<sequence length="176" mass="20762">MVFFNLSLTLPNEPGVYALLPPGWYYFVNVLHYDNHPDPVEEMVLAIRRSEINVEFQKYMCRCWSETSEEWNGMAVYYCNWHDVDGLLLDPSIEQTAANTLLIDQYIREVFGAEVFSQRFYKPWGGYDTIDIDEEDKYYSANGQTNPNVYKRFVKLPPGFDVNRISKFCVIFDRNY</sequence>
<dbReference type="KEGG" id="vg:39105894"/>
<protein>
    <submittedName>
        <fullName evidence="1">ORF63</fullName>
    </submittedName>
</protein>
<dbReference type="EMBL" id="KX855660">
    <property type="protein sequence ID" value="AQQ80330.1"/>
    <property type="molecule type" value="Genomic_DNA"/>
</dbReference>
<evidence type="ECO:0000313" key="1">
    <source>
        <dbReference type="EMBL" id="AQQ80330.1"/>
    </source>
</evidence>
<proteinExistence type="predicted"/>
<dbReference type="RefSeq" id="YP_009345781.1">
    <property type="nucleotide sequence ID" value="NC_033780.2"/>
</dbReference>
<evidence type="ECO:0000313" key="2">
    <source>
        <dbReference type="Proteomes" id="UP000203651"/>
    </source>
</evidence>
<organism evidence="1 2">
    <name type="scientific">Betabaculovirus altermyunipunctae</name>
    <dbReference type="NCBI Taxonomy" id="3051996"/>
    <lineage>
        <taxon>Viruses</taxon>
        <taxon>Viruses incertae sedis</taxon>
        <taxon>Naldaviricetes</taxon>
        <taxon>Lefavirales</taxon>
        <taxon>Baculoviridae</taxon>
        <taxon>Betabaculovirus</taxon>
    </lineage>
</organism>
<accession>A0A1S5YDY3</accession>
<reference evidence="1 2" key="1">
    <citation type="journal article" date="2017" name="PLoS ONE">
        <title>The Complete Genome Sequence of a Second Distinct Betabaculovirus from the True Armyworm, Mythimna unipuncta.</title>
        <authorList>
            <person name="Harrison R.L."/>
            <person name="Rowley D.L."/>
            <person name="Mowery J."/>
            <person name="Bauchan G.R."/>
            <person name="Theilmann D.A."/>
            <person name="Rohrmann G.F."/>
            <person name="Erlandson M.A."/>
        </authorList>
    </citation>
    <scope>NUCLEOTIDE SEQUENCE [LARGE SCALE GENOMIC DNA]</scope>
    <source>
        <strain evidence="1">MyunGV#8</strain>
    </source>
</reference>
<dbReference type="Proteomes" id="UP000203651">
    <property type="component" value="Segment"/>
</dbReference>
<name>A0A1S5YDY3_9BBAC</name>
<dbReference type="GeneID" id="39105894"/>
<keyword evidence="2" id="KW-1185">Reference proteome</keyword>